<name>A0ABS4GSF4_9BACL</name>
<organism evidence="1 2">
    <name type="scientific">Ammoniphilus resinae</name>
    <dbReference type="NCBI Taxonomy" id="861532"/>
    <lineage>
        <taxon>Bacteria</taxon>
        <taxon>Bacillati</taxon>
        <taxon>Bacillota</taxon>
        <taxon>Bacilli</taxon>
        <taxon>Bacillales</taxon>
        <taxon>Paenibacillaceae</taxon>
        <taxon>Aneurinibacillus group</taxon>
        <taxon>Ammoniphilus</taxon>
    </lineage>
</organism>
<dbReference type="RefSeq" id="WP_209811234.1">
    <property type="nucleotide sequence ID" value="NZ_JAGGKT010000010.1"/>
</dbReference>
<accession>A0ABS4GSF4</accession>
<dbReference type="EMBL" id="JAGGKT010000010">
    <property type="protein sequence ID" value="MBP1933215.1"/>
    <property type="molecule type" value="Genomic_DNA"/>
</dbReference>
<keyword evidence="2" id="KW-1185">Reference proteome</keyword>
<gene>
    <name evidence="1" type="ORF">J2Z37_003228</name>
</gene>
<proteinExistence type="predicted"/>
<dbReference type="Proteomes" id="UP001519343">
    <property type="component" value="Unassembled WGS sequence"/>
</dbReference>
<protein>
    <submittedName>
        <fullName evidence="1">Uncharacterized protein</fullName>
    </submittedName>
</protein>
<evidence type="ECO:0000313" key="1">
    <source>
        <dbReference type="EMBL" id="MBP1933215.1"/>
    </source>
</evidence>
<sequence length="167" mass="19209">MLDRRLLIELEEYIERHPIRLHNDVLESPIFEESCSEGIHPVELEDFIRNTRKPAFSQVLFGFIDRKGITDSDVYKKAGIDRRLFSKIRSNSDYRPRKNTVIALALSLELNKKETGKLLGSAGYSLSDSDTFDLVIQFCLEKRIYNIHDINQALAHCSLKPLACVLE</sequence>
<comment type="caution">
    <text evidence="1">The sequence shown here is derived from an EMBL/GenBank/DDBJ whole genome shotgun (WGS) entry which is preliminary data.</text>
</comment>
<reference evidence="1 2" key="1">
    <citation type="submission" date="2021-03" db="EMBL/GenBank/DDBJ databases">
        <title>Genomic Encyclopedia of Type Strains, Phase IV (KMG-IV): sequencing the most valuable type-strain genomes for metagenomic binning, comparative biology and taxonomic classification.</title>
        <authorList>
            <person name="Goeker M."/>
        </authorList>
    </citation>
    <scope>NUCLEOTIDE SEQUENCE [LARGE SCALE GENOMIC DNA]</scope>
    <source>
        <strain evidence="1 2">DSM 24738</strain>
    </source>
</reference>
<evidence type="ECO:0000313" key="2">
    <source>
        <dbReference type="Proteomes" id="UP001519343"/>
    </source>
</evidence>